<keyword evidence="3 8" id="KW-0732">Signal</keyword>
<comment type="caution">
    <text evidence="10">The sequence shown here is derived from an EMBL/GenBank/DDBJ whole genome shotgun (WGS) entry which is preliminary data.</text>
</comment>
<feature type="compositionally biased region" description="Low complexity" evidence="7">
    <location>
        <begin position="184"/>
        <end position="207"/>
    </location>
</feature>
<dbReference type="AlphaFoldDB" id="A0A8H5PEX0"/>
<dbReference type="InterPro" id="IPR002889">
    <property type="entry name" value="WSC_carb-bd"/>
</dbReference>
<evidence type="ECO:0000256" key="6">
    <source>
        <dbReference type="ARBA" id="ARBA00023180"/>
    </source>
</evidence>
<gene>
    <name evidence="10" type="ORF">FSUBG_9233</name>
</gene>
<dbReference type="Pfam" id="PF01822">
    <property type="entry name" value="WSC"/>
    <property type="match status" value="1"/>
</dbReference>
<dbReference type="InterPro" id="IPR051836">
    <property type="entry name" value="Kremen_rcpt"/>
</dbReference>
<organism evidence="10 11">
    <name type="scientific">Gibberella subglutinans</name>
    <name type="common">Fusarium subglutinans</name>
    <dbReference type="NCBI Taxonomy" id="42677"/>
    <lineage>
        <taxon>Eukaryota</taxon>
        <taxon>Fungi</taxon>
        <taxon>Dikarya</taxon>
        <taxon>Ascomycota</taxon>
        <taxon>Pezizomycotina</taxon>
        <taxon>Sordariomycetes</taxon>
        <taxon>Hypocreomycetidae</taxon>
        <taxon>Hypocreales</taxon>
        <taxon>Nectriaceae</taxon>
        <taxon>Fusarium</taxon>
        <taxon>Fusarium fujikuroi species complex</taxon>
    </lineage>
</organism>
<dbReference type="PANTHER" id="PTHR24269">
    <property type="entry name" value="KREMEN PROTEIN"/>
    <property type="match status" value="1"/>
</dbReference>
<reference evidence="10 11" key="1">
    <citation type="submission" date="2020-05" db="EMBL/GenBank/DDBJ databases">
        <title>Identification and distribution of gene clusters putatively required for synthesis of sphingolipid metabolism inhibitors in phylogenetically diverse species of the filamentous fungus Fusarium.</title>
        <authorList>
            <person name="Kim H.-S."/>
            <person name="Busman M."/>
            <person name="Brown D.W."/>
            <person name="Divon H."/>
            <person name="Uhlig S."/>
            <person name="Proctor R.H."/>
        </authorList>
    </citation>
    <scope>NUCLEOTIDE SEQUENCE [LARGE SCALE GENOMIC DNA]</scope>
    <source>
        <strain evidence="10 11">NRRL 66333</strain>
    </source>
</reference>
<evidence type="ECO:0000256" key="4">
    <source>
        <dbReference type="ARBA" id="ARBA00022989"/>
    </source>
</evidence>
<proteinExistence type="predicted"/>
<feature type="signal peptide" evidence="8">
    <location>
        <begin position="1"/>
        <end position="17"/>
    </location>
</feature>
<evidence type="ECO:0000256" key="2">
    <source>
        <dbReference type="ARBA" id="ARBA00022692"/>
    </source>
</evidence>
<keyword evidence="11" id="KW-1185">Reference proteome</keyword>
<dbReference type="PANTHER" id="PTHR24269:SF16">
    <property type="entry name" value="PROTEIN SLG1"/>
    <property type="match status" value="1"/>
</dbReference>
<evidence type="ECO:0000259" key="9">
    <source>
        <dbReference type="PROSITE" id="PS51212"/>
    </source>
</evidence>
<dbReference type="RefSeq" id="XP_036535289.1">
    <property type="nucleotide sequence ID" value="XM_036687724.1"/>
</dbReference>
<name>A0A8H5PEX0_GIBSU</name>
<evidence type="ECO:0000256" key="1">
    <source>
        <dbReference type="ARBA" id="ARBA00004167"/>
    </source>
</evidence>
<dbReference type="Proteomes" id="UP000547976">
    <property type="component" value="Unassembled WGS sequence"/>
</dbReference>
<dbReference type="PROSITE" id="PS51212">
    <property type="entry name" value="WSC"/>
    <property type="match status" value="1"/>
</dbReference>
<evidence type="ECO:0000256" key="3">
    <source>
        <dbReference type="ARBA" id="ARBA00022729"/>
    </source>
</evidence>
<sequence length="233" mass="23968">MAFTKVALLSFLSLVAARDALQRPTESPVLGEVTPQGCFSALPSQADGRSDTFNSVGSCAQYCQTQKKTVAILKGVECICADIYPAKSALVDDDKCDTPCPGYAKDACGGEDAYGVFNLGVDLLPGNEGDKGPSGTTAQPTGSTKTAVVTTATEVSTTDADTTSAPKTEAEETTSATKPERASATEATTSDSTAVSTPSASASSVPDNAARRLNNPIGNLAGLLRRLLYIMLN</sequence>
<dbReference type="GeneID" id="59322442"/>
<evidence type="ECO:0000256" key="8">
    <source>
        <dbReference type="SAM" id="SignalP"/>
    </source>
</evidence>
<dbReference type="EMBL" id="JAAOAV010000138">
    <property type="protein sequence ID" value="KAF5595176.1"/>
    <property type="molecule type" value="Genomic_DNA"/>
</dbReference>
<dbReference type="SMART" id="SM00321">
    <property type="entry name" value="WSC"/>
    <property type="match status" value="1"/>
</dbReference>
<keyword evidence="2" id="KW-0812">Transmembrane</keyword>
<protein>
    <submittedName>
        <fullName evidence="10">SLG1</fullName>
    </submittedName>
</protein>
<keyword evidence="6" id="KW-0325">Glycoprotein</keyword>
<feature type="domain" description="WSC" evidence="9">
    <location>
        <begin position="32"/>
        <end position="120"/>
    </location>
</feature>
<keyword evidence="5" id="KW-0472">Membrane</keyword>
<feature type="region of interest" description="Disordered" evidence="7">
    <location>
        <begin position="125"/>
        <end position="215"/>
    </location>
</feature>
<dbReference type="GO" id="GO:0005886">
    <property type="term" value="C:plasma membrane"/>
    <property type="evidence" value="ECO:0007669"/>
    <property type="project" value="TreeGrafter"/>
</dbReference>
<feature type="compositionally biased region" description="Low complexity" evidence="7">
    <location>
        <begin position="140"/>
        <end position="177"/>
    </location>
</feature>
<evidence type="ECO:0000256" key="5">
    <source>
        <dbReference type="ARBA" id="ARBA00023136"/>
    </source>
</evidence>
<accession>A0A8H5PEX0</accession>
<feature type="chain" id="PRO_5034036174" evidence="8">
    <location>
        <begin position="18"/>
        <end position="233"/>
    </location>
</feature>
<evidence type="ECO:0000313" key="11">
    <source>
        <dbReference type="Proteomes" id="UP000547976"/>
    </source>
</evidence>
<dbReference type="OrthoDB" id="2019572at2759"/>
<evidence type="ECO:0000256" key="7">
    <source>
        <dbReference type="SAM" id="MobiDB-lite"/>
    </source>
</evidence>
<keyword evidence="4" id="KW-1133">Transmembrane helix</keyword>
<comment type="subcellular location">
    <subcellularLocation>
        <location evidence="1">Membrane</location>
        <topology evidence="1">Single-pass membrane protein</topology>
    </subcellularLocation>
</comment>
<evidence type="ECO:0000313" key="10">
    <source>
        <dbReference type="EMBL" id="KAF5595176.1"/>
    </source>
</evidence>